<dbReference type="EMBL" id="BMQK01000004">
    <property type="protein sequence ID" value="GGQ56439.1"/>
    <property type="molecule type" value="Genomic_DNA"/>
</dbReference>
<feature type="transmembrane region" description="Helical" evidence="9">
    <location>
        <begin position="405"/>
        <end position="422"/>
    </location>
</feature>
<feature type="transmembrane region" description="Helical" evidence="9">
    <location>
        <begin position="78"/>
        <end position="97"/>
    </location>
</feature>
<protein>
    <submittedName>
        <fullName evidence="11">MFS transporter</fullName>
    </submittedName>
</protein>
<feature type="transmembrane region" description="Helical" evidence="9">
    <location>
        <begin position="168"/>
        <end position="188"/>
    </location>
</feature>
<evidence type="ECO:0000256" key="2">
    <source>
        <dbReference type="ARBA" id="ARBA00008537"/>
    </source>
</evidence>
<keyword evidence="12" id="KW-1185">Reference proteome</keyword>
<dbReference type="InterPro" id="IPR004638">
    <property type="entry name" value="EmrB-like"/>
</dbReference>
<evidence type="ECO:0000259" key="10">
    <source>
        <dbReference type="PROSITE" id="PS50850"/>
    </source>
</evidence>
<evidence type="ECO:0000256" key="9">
    <source>
        <dbReference type="SAM" id="Phobius"/>
    </source>
</evidence>
<dbReference type="CDD" id="cd17321">
    <property type="entry name" value="MFS_MMR_MDR_like"/>
    <property type="match status" value="1"/>
</dbReference>
<keyword evidence="7 9" id="KW-0472">Membrane</keyword>
<organism evidence="11 12">
    <name type="scientific">Streptomyces ruber</name>
    <dbReference type="NCBI Taxonomy" id="83378"/>
    <lineage>
        <taxon>Bacteria</taxon>
        <taxon>Bacillati</taxon>
        <taxon>Actinomycetota</taxon>
        <taxon>Actinomycetes</taxon>
        <taxon>Kitasatosporales</taxon>
        <taxon>Streptomycetaceae</taxon>
        <taxon>Streptomyces</taxon>
    </lineage>
</organism>
<comment type="subcellular location">
    <subcellularLocation>
        <location evidence="1">Cell membrane</location>
        <topology evidence="1">Multi-pass membrane protein</topology>
    </subcellularLocation>
</comment>
<dbReference type="AlphaFoldDB" id="A0A918EQL7"/>
<dbReference type="Gene3D" id="1.20.1720.10">
    <property type="entry name" value="Multidrug resistance protein D"/>
    <property type="match status" value="1"/>
</dbReference>
<feature type="transmembrane region" description="Helical" evidence="9">
    <location>
        <begin position="103"/>
        <end position="125"/>
    </location>
</feature>
<feature type="transmembrane region" description="Helical" evidence="9">
    <location>
        <begin position="300"/>
        <end position="317"/>
    </location>
</feature>
<evidence type="ECO:0000256" key="7">
    <source>
        <dbReference type="ARBA" id="ARBA00023136"/>
    </source>
</evidence>
<accession>A0A918EQL7</accession>
<feature type="transmembrane region" description="Helical" evidence="9">
    <location>
        <begin position="224"/>
        <end position="243"/>
    </location>
</feature>
<name>A0A918EQL7_9ACTN</name>
<dbReference type="PANTHER" id="PTHR42718">
    <property type="entry name" value="MAJOR FACILITATOR SUPERFAMILY MULTIDRUG TRANSPORTER MFSC"/>
    <property type="match status" value="1"/>
</dbReference>
<proteinExistence type="inferred from homology"/>
<feature type="transmembrane region" description="Helical" evidence="9">
    <location>
        <begin position="47"/>
        <end position="66"/>
    </location>
</feature>
<reference evidence="11" key="2">
    <citation type="submission" date="2020-09" db="EMBL/GenBank/DDBJ databases">
        <authorList>
            <person name="Sun Q."/>
            <person name="Ohkuma M."/>
        </authorList>
    </citation>
    <scope>NUCLEOTIDE SEQUENCE</scope>
    <source>
        <strain evidence="11">JCM 3131</strain>
    </source>
</reference>
<dbReference type="PRINTS" id="PR01036">
    <property type="entry name" value="TCRTETB"/>
</dbReference>
<feature type="transmembrane region" description="Helical" evidence="9">
    <location>
        <begin position="442"/>
        <end position="463"/>
    </location>
</feature>
<dbReference type="InterPro" id="IPR036259">
    <property type="entry name" value="MFS_trans_sf"/>
</dbReference>
<feature type="domain" description="Major facilitator superfamily (MFS) profile" evidence="10">
    <location>
        <begin position="12"/>
        <end position="464"/>
    </location>
</feature>
<dbReference type="PROSITE" id="PS50850">
    <property type="entry name" value="MFS"/>
    <property type="match status" value="1"/>
</dbReference>
<dbReference type="GO" id="GO:0005886">
    <property type="term" value="C:plasma membrane"/>
    <property type="evidence" value="ECO:0007669"/>
    <property type="project" value="UniProtKB-SubCell"/>
</dbReference>
<feature type="transmembrane region" description="Helical" evidence="9">
    <location>
        <begin position="200"/>
        <end position="218"/>
    </location>
</feature>
<comment type="similarity">
    <text evidence="2">Belongs to the major facilitator superfamily. EmrB family.</text>
</comment>
<evidence type="ECO:0000256" key="8">
    <source>
        <dbReference type="ARBA" id="ARBA00023251"/>
    </source>
</evidence>
<dbReference type="PANTHER" id="PTHR42718:SF9">
    <property type="entry name" value="MAJOR FACILITATOR SUPERFAMILY MULTIDRUG TRANSPORTER MFSC"/>
    <property type="match status" value="1"/>
</dbReference>
<dbReference type="Pfam" id="PF07690">
    <property type="entry name" value="MFS_1"/>
    <property type="match status" value="1"/>
</dbReference>
<dbReference type="GO" id="GO:0022857">
    <property type="term" value="F:transmembrane transporter activity"/>
    <property type="evidence" value="ECO:0007669"/>
    <property type="project" value="InterPro"/>
</dbReference>
<sequence length="487" mass="51284">MPELSHRRRLLVLAICCMSLLIVSLDNTVLNVALPSLQRDLDASVSGLQWTIDAYTLVLASLLMLAGSTADRIGRKRVFMAGLVVFTAGSVLCSLAPDLNWLIAFRMVQAVGGSMLNPVAMSIITNTFTDPRERARAIGVWGAVVGISMAAGPLVGGLLVESVGWRSIFWINLPVGLAALLLTFRFVPESRAPKARRSDPPGQVLVIVLFGSLTYAIIEAPHAGPGTVLPFAGLALAALLGLLSHEPRRAEPLIDLRFFRSAPFSGATVIAVCAFAALGGFLFLSTLYLQNVRGLSALEAGLWMLPMAGLTFVCAPLSGRLVGSRGPRLPLLIAGCAMTVSGLLFALFEAETRNVTLVIGFVLFGIGFGFVNSPITNTAVSGMPRDRAGVAAAVASTSRQLGQTLGVAVIGAVLAAGIPTSFFGTRETYADSFVSAARPGWWILTACGLAVLAVGALTTGPWAHRTAERTAERLRHAEIREAAGGRR</sequence>
<dbReference type="InterPro" id="IPR020846">
    <property type="entry name" value="MFS_dom"/>
</dbReference>
<evidence type="ECO:0000256" key="1">
    <source>
        <dbReference type="ARBA" id="ARBA00004651"/>
    </source>
</evidence>
<dbReference type="NCBIfam" id="TIGR00711">
    <property type="entry name" value="efflux_EmrB"/>
    <property type="match status" value="1"/>
</dbReference>
<comment type="caution">
    <text evidence="11">The sequence shown here is derived from an EMBL/GenBank/DDBJ whole genome shotgun (WGS) entry which is preliminary data.</text>
</comment>
<keyword evidence="6 9" id="KW-1133">Transmembrane helix</keyword>
<evidence type="ECO:0000256" key="4">
    <source>
        <dbReference type="ARBA" id="ARBA00022475"/>
    </source>
</evidence>
<feature type="transmembrane region" description="Helical" evidence="9">
    <location>
        <begin position="354"/>
        <end position="375"/>
    </location>
</feature>
<feature type="transmembrane region" description="Helical" evidence="9">
    <location>
        <begin position="137"/>
        <end position="156"/>
    </location>
</feature>
<reference evidence="11" key="1">
    <citation type="journal article" date="2014" name="Int. J. Syst. Evol. Microbiol.">
        <title>Complete genome sequence of Corynebacterium casei LMG S-19264T (=DSM 44701T), isolated from a smear-ripened cheese.</title>
        <authorList>
            <consortium name="US DOE Joint Genome Institute (JGI-PGF)"/>
            <person name="Walter F."/>
            <person name="Albersmeier A."/>
            <person name="Kalinowski J."/>
            <person name="Ruckert C."/>
        </authorList>
    </citation>
    <scope>NUCLEOTIDE SEQUENCE</scope>
    <source>
        <strain evidence="11">JCM 3131</strain>
    </source>
</reference>
<keyword evidence="5 9" id="KW-0812">Transmembrane</keyword>
<dbReference type="SUPFAM" id="SSF103473">
    <property type="entry name" value="MFS general substrate transporter"/>
    <property type="match status" value="1"/>
</dbReference>
<keyword evidence="4" id="KW-1003">Cell membrane</keyword>
<evidence type="ECO:0000256" key="6">
    <source>
        <dbReference type="ARBA" id="ARBA00022989"/>
    </source>
</evidence>
<dbReference type="InterPro" id="IPR011701">
    <property type="entry name" value="MFS"/>
</dbReference>
<feature type="transmembrane region" description="Helical" evidence="9">
    <location>
        <begin position="329"/>
        <end position="348"/>
    </location>
</feature>
<feature type="transmembrane region" description="Helical" evidence="9">
    <location>
        <begin position="264"/>
        <end position="288"/>
    </location>
</feature>
<evidence type="ECO:0000313" key="11">
    <source>
        <dbReference type="EMBL" id="GGQ56439.1"/>
    </source>
</evidence>
<keyword evidence="3" id="KW-0813">Transport</keyword>
<evidence type="ECO:0000313" key="12">
    <source>
        <dbReference type="Proteomes" id="UP000620156"/>
    </source>
</evidence>
<dbReference type="RefSeq" id="WP_189217082.1">
    <property type="nucleotide sequence ID" value="NZ_BMQK01000004.1"/>
</dbReference>
<evidence type="ECO:0000256" key="3">
    <source>
        <dbReference type="ARBA" id="ARBA00022448"/>
    </source>
</evidence>
<dbReference type="GO" id="GO:0046677">
    <property type="term" value="P:response to antibiotic"/>
    <property type="evidence" value="ECO:0007669"/>
    <property type="project" value="UniProtKB-KW"/>
</dbReference>
<dbReference type="Proteomes" id="UP000620156">
    <property type="component" value="Unassembled WGS sequence"/>
</dbReference>
<gene>
    <name evidence="11" type="ORF">GCM10010145_28090</name>
</gene>
<keyword evidence="8" id="KW-0046">Antibiotic resistance</keyword>
<evidence type="ECO:0000256" key="5">
    <source>
        <dbReference type="ARBA" id="ARBA00022692"/>
    </source>
</evidence>
<dbReference type="Gene3D" id="1.20.1250.20">
    <property type="entry name" value="MFS general substrate transporter like domains"/>
    <property type="match status" value="1"/>
</dbReference>